<keyword evidence="3" id="KW-1185">Reference proteome</keyword>
<name>A0A8X6XT69_9ARAC</name>
<dbReference type="EMBL" id="BMAV01012004">
    <property type="protein sequence ID" value="GFY58317.1"/>
    <property type="molecule type" value="Genomic_DNA"/>
</dbReference>
<evidence type="ECO:0000256" key="1">
    <source>
        <dbReference type="SAM" id="MobiDB-lite"/>
    </source>
</evidence>
<comment type="caution">
    <text evidence="2">The sequence shown here is derived from an EMBL/GenBank/DDBJ whole genome shotgun (WGS) entry which is preliminary data.</text>
</comment>
<organism evidence="2 3">
    <name type="scientific">Trichonephila inaurata madagascariensis</name>
    <dbReference type="NCBI Taxonomy" id="2747483"/>
    <lineage>
        <taxon>Eukaryota</taxon>
        <taxon>Metazoa</taxon>
        <taxon>Ecdysozoa</taxon>
        <taxon>Arthropoda</taxon>
        <taxon>Chelicerata</taxon>
        <taxon>Arachnida</taxon>
        <taxon>Araneae</taxon>
        <taxon>Araneomorphae</taxon>
        <taxon>Entelegynae</taxon>
        <taxon>Araneoidea</taxon>
        <taxon>Nephilidae</taxon>
        <taxon>Trichonephila</taxon>
        <taxon>Trichonephila inaurata</taxon>
    </lineage>
</organism>
<dbReference type="Proteomes" id="UP000886998">
    <property type="component" value="Unassembled WGS sequence"/>
</dbReference>
<evidence type="ECO:0000313" key="2">
    <source>
        <dbReference type="EMBL" id="GFY58317.1"/>
    </source>
</evidence>
<feature type="region of interest" description="Disordered" evidence="1">
    <location>
        <begin position="43"/>
        <end position="67"/>
    </location>
</feature>
<sequence length="94" mass="11102">MILRDNASENKTLFCRYFHRFVGLYNAFKLHGNKSSRSHFRLFTSTRDEDTKQSKSGRRRKDQKPSLPVILTVSARTYQTKNFMAAEQNRKGRE</sequence>
<proteinExistence type="predicted"/>
<evidence type="ECO:0000313" key="3">
    <source>
        <dbReference type="Proteomes" id="UP000886998"/>
    </source>
</evidence>
<accession>A0A8X6XT69</accession>
<reference evidence="2" key="1">
    <citation type="submission" date="2020-08" db="EMBL/GenBank/DDBJ databases">
        <title>Multicomponent nature underlies the extraordinary mechanical properties of spider dragline silk.</title>
        <authorList>
            <person name="Kono N."/>
            <person name="Nakamura H."/>
            <person name="Mori M."/>
            <person name="Yoshida Y."/>
            <person name="Ohtoshi R."/>
            <person name="Malay A.D."/>
            <person name="Moran D.A.P."/>
            <person name="Tomita M."/>
            <person name="Numata K."/>
            <person name="Arakawa K."/>
        </authorList>
    </citation>
    <scope>NUCLEOTIDE SEQUENCE</scope>
</reference>
<protein>
    <submittedName>
        <fullName evidence="2">Uncharacterized protein</fullName>
    </submittedName>
</protein>
<gene>
    <name evidence="2" type="ORF">TNIN_478851</name>
</gene>
<dbReference type="AlphaFoldDB" id="A0A8X6XT69"/>